<evidence type="ECO:0000313" key="2">
    <source>
        <dbReference type="EMBL" id="KAA5533634.1"/>
    </source>
</evidence>
<keyword evidence="3" id="KW-1185">Reference proteome</keyword>
<dbReference type="Pfam" id="PF01902">
    <property type="entry name" value="Diphthami_syn_2"/>
    <property type="match status" value="1"/>
</dbReference>
<feature type="domain" description="Diphthamide synthase" evidence="1">
    <location>
        <begin position="1"/>
        <end position="109"/>
    </location>
</feature>
<sequence length="113" mass="13052">MKDIVLNWSSGKDASFAYYLLKNDSKYNISSLLTSVSAQYNRVSMHGTRIEILEKQADLIGIPLEKIMVPENADMETYDKAMQKSLQKFIEKDINTFAFGDIFLEDLRKYREA</sequence>
<dbReference type="EMBL" id="VWSH01000003">
    <property type="protein sequence ID" value="KAA5533634.1"/>
    <property type="molecule type" value="Genomic_DNA"/>
</dbReference>
<protein>
    <recommendedName>
        <fullName evidence="1">Diphthamide synthase domain-containing protein</fullName>
    </recommendedName>
</protein>
<comment type="caution">
    <text evidence="2">The sequence shown here is derived from an EMBL/GenBank/DDBJ whole genome shotgun (WGS) entry which is preliminary data.</text>
</comment>
<dbReference type="Proteomes" id="UP000323632">
    <property type="component" value="Unassembled WGS sequence"/>
</dbReference>
<dbReference type="InterPro" id="IPR002761">
    <property type="entry name" value="Diphthami_syn_dom"/>
</dbReference>
<proteinExistence type="predicted"/>
<dbReference type="SUPFAM" id="SSF52402">
    <property type="entry name" value="Adenine nucleotide alpha hydrolases-like"/>
    <property type="match status" value="1"/>
</dbReference>
<dbReference type="AlphaFoldDB" id="A0A5M6CEP0"/>
<dbReference type="InterPro" id="IPR014729">
    <property type="entry name" value="Rossmann-like_a/b/a_fold"/>
</dbReference>
<name>A0A5M6CEP0_9BACT</name>
<gene>
    <name evidence="2" type="ORF">F0919_13945</name>
</gene>
<dbReference type="Gene3D" id="3.40.50.620">
    <property type="entry name" value="HUPs"/>
    <property type="match status" value="1"/>
</dbReference>
<accession>A0A5M6CEP0</accession>
<evidence type="ECO:0000313" key="3">
    <source>
        <dbReference type="Proteomes" id="UP000323632"/>
    </source>
</evidence>
<organism evidence="2 3">
    <name type="scientific">Taibaiella lutea</name>
    <dbReference type="NCBI Taxonomy" id="2608001"/>
    <lineage>
        <taxon>Bacteria</taxon>
        <taxon>Pseudomonadati</taxon>
        <taxon>Bacteroidota</taxon>
        <taxon>Chitinophagia</taxon>
        <taxon>Chitinophagales</taxon>
        <taxon>Chitinophagaceae</taxon>
        <taxon>Taibaiella</taxon>
    </lineage>
</organism>
<reference evidence="2 3" key="1">
    <citation type="submission" date="2019-09" db="EMBL/GenBank/DDBJ databases">
        <title>Genome sequence and assembly of Taibaiella sp.</title>
        <authorList>
            <person name="Chhetri G."/>
        </authorList>
    </citation>
    <scope>NUCLEOTIDE SEQUENCE [LARGE SCALE GENOMIC DNA]</scope>
    <source>
        <strain evidence="2 3">KVB11</strain>
    </source>
</reference>
<dbReference type="RefSeq" id="WP_150033381.1">
    <property type="nucleotide sequence ID" value="NZ_VWSH01000003.1"/>
</dbReference>
<evidence type="ECO:0000259" key="1">
    <source>
        <dbReference type="Pfam" id="PF01902"/>
    </source>
</evidence>